<dbReference type="EMBL" id="HBGH01006433">
    <property type="protein sequence ID" value="CAD9231322.1"/>
    <property type="molecule type" value="Transcribed_RNA"/>
</dbReference>
<evidence type="ECO:0000313" key="2">
    <source>
        <dbReference type="EMBL" id="CAD9231322.1"/>
    </source>
</evidence>
<accession>A0A7S1TB71</accession>
<dbReference type="AlphaFoldDB" id="A0A7S1TB71"/>
<proteinExistence type="predicted"/>
<gene>
    <name evidence="2" type="ORF">CCAE0312_LOCUS3378</name>
</gene>
<organism evidence="2">
    <name type="scientific">Compsopogon caeruleus</name>
    <dbReference type="NCBI Taxonomy" id="31354"/>
    <lineage>
        <taxon>Eukaryota</taxon>
        <taxon>Rhodophyta</taxon>
        <taxon>Compsopogonophyceae</taxon>
        <taxon>Compsopogonales</taxon>
        <taxon>Compsopogonaceae</taxon>
        <taxon>Compsopogon</taxon>
    </lineage>
</organism>
<feature type="compositionally biased region" description="Low complexity" evidence="1">
    <location>
        <begin position="155"/>
        <end position="167"/>
    </location>
</feature>
<evidence type="ECO:0000256" key="1">
    <source>
        <dbReference type="SAM" id="MobiDB-lite"/>
    </source>
</evidence>
<sequence>MSSYSELTERGAGNKIDDDVLYFLNMSEPIEGEDEIPVEHATEEGVDWFNNPKVDIEYIHYSPTLTAPSGPSVQAEDTLELLKWPTKCDNSEDESVPSHANDVILTPPHMFKLVAVQEAKDKAERVREMRKAEIESLRPIPEDASPDKRRRMNNLKSADASRASAAAYEKALEEALKRYELRNLFLEDENRKQRHEIQLLKSLSHNTDFRKQ</sequence>
<name>A0A7S1TB71_9RHOD</name>
<feature type="region of interest" description="Disordered" evidence="1">
    <location>
        <begin position="137"/>
        <end position="167"/>
    </location>
</feature>
<protein>
    <submittedName>
        <fullName evidence="2">Uncharacterized protein</fullName>
    </submittedName>
</protein>
<reference evidence="2" key="1">
    <citation type="submission" date="2021-01" db="EMBL/GenBank/DDBJ databases">
        <authorList>
            <person name="Corre E."/>
            <person name="Pelletier E."/>
            <person name="Niang G."/>
            <person name="Scheremetjew M."/>
            <person name="Finn R."/>
            <person name="Kale V."/>
            <person name="Holt S."/>
            <person name="Cochrane G."/>
            <person name="Meng A."/>
            <person name="Brown T."/>
            <person name="Cohen L."/>
        </authorList>
    </citation>
    <scope>NUCLEOTIDE SEQUENCE</scope>
    <source>
        <strain evidence="2">SAG 36.94</strain>
    </source>
</reference>